<dbReference type="Gene3D" id="1.50.10.10">
    <property type="match status" value="1"/>
</dbReference>
<dbReference type="GO" id="GO:0046872">
    <property type="term" value="F:metal ion binding"/>
    <property type="evidence" value="ECO:0007669"/>
    <property type="project" value="UniProtKB-KW"/>
</dbReference>
<dbReference type="Pfam" id="PF05147">
    <property type="entry name" value="LANC_like"/>
    <property type="match status" value="1"/>
</dbReference>
<dbReference type="InterPro" id="IPR017146">
    <property type="entry name" value="Lanti_2_LanM"/>
</dbReference>
<dbReference type="PRINTS" id="PR01950">
    <property type="entry name" value="LANCSUPER"/>
</dbReference>
<proteinExistence type="predicted"/>
<organism evidence="3 4">
    <name type="scientific">Actinocatenispora comari</name>
    <dbReference type="NCBI Taxonomy" id="2807577"/>
    <lineage>
        <taxon>Bacteria</taxon>
        <taxon>Bacillati</taxon>
        <taxon>Actinomycetota</taxon>
        <taxon>Actinomycetes</taxon>
        <taxon>Micromonosporales</taxon>
        <taxon>Micromonosporaceae</taxon>
        <taxon>Actinocatenispora</taxon>
    </lineage>
</organism>
<keyword evidence="4" id="KW-1185">Reference proteome</keyword>
<evidence type="ECO:0000256" key="1">
    <source>
        <dbReference type="PIRSR" id="PIRSR607822-1"/>
    </source>
</evidence>
<dbReference type="RefSeq" id="WP_207129411.1">
    <property type="nucleotide sequence ID" value="NZ_BOPO01000150.1"/>
</dbReference>
<gene>
    <name evidence="3" type="ORF">NUM_71240</name>
</gene>
<dbReference type="EMBL" id="BOPO01000150">
    <property type="protein sequence ID" value="GIL31870.1"/>
    <property type="molecule type" value="Genomic_DNA"/>
</dbReference>
<feature type="domain" description="Lantibiotic biosynthesis protein dehydration" evidence="2">
    <location>
        <begin position="230"/>
        <end position="603"/>
    </location>
</feature>
<dbReference type="PIRSF" id="PIRSF037228">
    <property type="entry name" value="Lant_mod_RumM"/>
    <property type="match status" value="1"/>
</dbReference>
<evidence type="ECO:0000313" key="4">
    <source>
        <dbReference type="Proteomes" id="UP000614996"/>
    </source>
</evidence>
<comment type="caution">
    <text evidence="3">The sequence shown here is derived from an EMBL/GenBank/DDBJ whole genome shotgun (WGS) entry which is preliminary data.</text>
</comment>
<sequence>MPVDKHPLPVLGLPWERGERPALTGAWWARALTLAERIAAPGAPSPAVPGSPDGDRAARRLSRWRTAYPEVTDDAVAPVLAGYGIDEQRLLDLLAEPADELAARAGKPAWAARVERVVGAMAYHGVDRTDDWRDAFAAIVAPFVADAADRLAGRVEYTGAPDVDGAALLATFRAVLGRQLVDAASRILVLELNVMRLADRLSGPDAAARFWSFAELLADPAELAALLDEYAVLGRTLVTLADQAVEAYAEFLGRFAHDRAALVERLLDGEPGTLVEVAMGGGDSHERGRSVAVLRFASGARLVYKPRPLALHQHVNDILAWYSQRLPDAALRRVRVLSADGYGWTEFVPVAECADPGEARGYFRRQGALLALLYVLAAVDFHYENVIACGADPVVVDLESVFHGDLPVTTGAAFTDGDPAMAALRDSVSRTGLLPAVLYGPDGGVLDVGGMGGDKGGVLPFKSVTFDAAGTDEMRLVRDYREFPGSQNRPTLAGRDLDVREFAAELLAGFRAGYRALAAHRDQLAGLIERCAADETRCIVRATRNYMLILTESSHPDVGRDALDRERVFGLLWAASVSDPARLRLVGAELTDLWHGDVPLFRTRAGSTDLYRVDGGRIAEVLPESGLARARRVLDRLGEADLAEQEWVIEATLATRAETGHGTPSRSARTAVDPAASVQERALAHARAIGDRLADSAYRRGDRVGWLGMDLVQDTQWTVTQLRADLYNGYPGVAVFLAGLAHLTGRQRYAELARAALRPLPAQVEHVRPLLDRDGDVRGVLGPYSGPTGVAYALASAARLLDDAELAAPVPGILDWVTGLVERDETLDIIGGAAGCLALAESLLDAGVGGTVAARLAAACAARLIDTSVPVDGGIGWYTMDSGAPLVGFSHGAAGIGWALLRYAARTGDAAARAAGRAALAYERTLFRPELDNWPDLRQLPDRPWARRSEPVEVAHMHAWCHGAPGIGLARAALPPAERDIDTDTDLARAVRSTAVFGHFGNHSICHGDLGNLELFSVAARAGVTSAAGHRESLAAAVLAHLDRVGPRCGTPSSVPTPGLMTGLSGIGHGLLRLAAPDRIAPVLLLAVRP</sequence>
<accession>A0A8J4EPY7</accession>
<dbReference type="Proteomes" id="UP000614996">
    <property type="component" value="Unassembled WGS sequence"/>
</dbReference>
<dbReference type="NCBIfam" id="TIGR03897">
    <property type="entry name" value="lanti_2_LanM"/>
    <property type="match status" value="1"/>
</dbReference>
<dbReference type="SMART" id="SM01260">
    <property type="entry name" value="LANC_like"/>
    <property type="match status" value="1"/>
</dbReference>
<dbReference type="InterPro" id="IPR012341">
    <property type="entry name" value="6hp_glycosidase-like_sf"/>
</dbReference>
<reference evidence="4" key="1">
    <citation type="journal article" date="2021" name="Int. J. Syst. Evol. Microbiol.">
        <title>Actinocatenispora comari sp. nov., an endophytic actinomycete isolated from aerial parts of Comarum salesowianum.</title>
        <authorList>
            <person name="Oyunbileg N."/>
            <person name="Iizaka Y."/>
            <person name="Hamada M."/>
            <person name="Davaapurev B.O."/>
            <person name="Fukumoto A."/>
            <person name="Tsetseg B."/>
            <person name="Kato F."/>
            <person name="Tamura T."/>
            <person name="Batkhuu J."/>
            <person name="Anzai Y."/>
        </authorList>
    </citation>
    <scope>NUCLEOTIDE SEQUENCE [LARGE SCALE GENOMIC DNA]</scope>
    <source>
        <strain evidence="4">NUM-2625</strain>
    </source>
</reference>
<name>A0A8J4EPY7_9ACTN</name>
<protein>
    <submittedName>
        <fullName evidence="3">Lanthionine synthetase</fullName>
    </submittedName>
</protein>
<dbReference type="SUPFAM" id="SSF158745">
    <property type="entry name" value="LanC-like"/>
    <property type="match status" value="1"/>
</dbReference>
<dbReference type="InterPro" id="IPR025410">
    <property type="entry name" value="Lant_dehyd"/>
</dbReference>
<feature type="binding site" evidence="1">
    <location>
        <position position="1007"/>
    </location>
    <ligand>
        <name>Zn(2+)</name>
        <dbReference type="ChEBI" id="CHEBI:29105"/>
    </ligand>
</feature>
<evidence type="ECO:0000313" key="3">
    <source>
        <dbReference type="EMBL" id="GIL31870.1"/>
    </source>
</evidence>
<dbReference type="Pfam" id="PF13575">
    <property type="entry name" value="DUF4135"/>
    <property type="match status" value="1"/>
</dbReference>
<evidence type="ECO:0000259" key="2">
    <source>
        <dbReference type="Pfam" id="PF13575"/>
    </source>
</evidence>
<dbReference type="CDD" id="cd04792">
    <property type="entry name" value="LanM-like"/>
    <property type="match status" value="1"/>
</dbReference>
<feature type="binding site" evidence="1">
    <location>
        <position position="1006"/>
    </location>
    <ligand>
        <name>Zn(2+)</name>
        <dbReference type="ChEBI" id="CHEBI:29105"/>
    </ligand>
</feature>
<dbReference type="InterPro" id="IPR007822">
    <property type="entry name" value="LANC-like"/>
</dbReference>
<keyword evidence="1" id="KW-0479">Metal-binding</keyword>
<feature type="binding site" evidence="1">
    <location>
        <position position="961"/>
    </location>
    <ligand>
        <name>Zn(2+)</name>
        <dbReference type="ChEBI" id="CHEBI:29105"/>
    </ligand>
</feature>
<dbReference type="AlphaFoldDB" id="A0A8J4EPY7"/>
<dbReference type="GO" id="GO:0031179">
    <property type="term" value="P:peptide modification"/>
    <property type="evidence" value="ECO:0007669"/>
    <property type="project" value="InterPro"/>
</dbReference>
<keyword evidence="1" id="KW-0862">Zinc</keyword>
<dbReference type="GO" id="GO:0005975">
    <property type="term" value="P:carbohydrate metabolic process"/>
    <property type="evidence" value="ECO:0007669"/>
    <property type="project" value="InterPro"/>
</dbReference>